<feature type="transmembrane region" description="Helical" evidence="2">
    <location>
        <begin position="311"/>
        <end position="328"/>
    </location>
</feature>
<feature type="transmembrane region" description="Helical" evidence="2">
    <location>
        <begin position="141"/>
        <end position="163"/>
    </location>
</feature>
<feature type="transmembrane region" description="Helical" evidence="2">
    <location>
        <begin position="268"/>
        <end position="291"/>
    </location>
</feature>
<protein>
    <recommendedName>
        <fullName evidence="5">Sodium/bile acid cotransporter 7</fullName>
    </recommendedName>
</protein>
<dbReference type="EMBL" id="JASPKZ010004481">
    <property type="protein sequence ID" value="KAJ9590284.1"/>
    <property type="molecule type" value="Genomic_DNA"/>
</dbReference>
<dbReference type="Gene3D" id="1.20.1530.20">
    <property type="match status" value="1"/>
</dbReference>
<comment type="caution">
    <text evidence="3">The sequence shown here is derived from an EMBL/GenBank/DDBJ whole genome shotgun (WGS) entry which is preliminary data.</text>
</comment>
<dbReference type="PANTHER" id="PTHR18640">
    <property type="entry name" value="SOLUTE CARRIER FAMILY 10 MEMBER 7"/>
    <property type="match status" value="1"/>
</dbReference>
<feature type="transmembrane region" description="Helical" evidence="2">
    <location>
        <begin position="201"/>
        <end position="223"/>
    </location>
</feature>
<evidence type="ECO:0000313" key="3">
    <source>
        <dbReference type="EMBL" id="KAJ9590284.1"/>
    </source>
</evidence>
<dbReference type="GO" id="GO:0005886">
    <property type="term" value="C:plasma membrane"/>
    <property type="evidence" value="ECO:0007669"/>
    <property type="project" value="TreeGrafter"/>
</dbReference>
<keyword evidence="2" id="KW-1133">Transmembrane helix</keyword>
<feature type="transmembrane region" description="Helical" evidence="2">
    <location>
        <begin position="16"/>
        <end position="35"/>
    </location>
</feature>
<keyword evidence="2" id="KW-0472">Membrane</keyword>
<keyword evidence="4" id="KW-1185">Reference proteome</keyword>
<evidence type="ECO:0000256" key="2">
    <source>
        <dbReference type="SAM" id="Phobius"/>
    </source>
</evidence>
<dbReference type="InterPro" id="IPR038770">
    <property type="entry name" value="Na+/solute_symporter_sf"/>
</dbReference>
<reference evidence="3" key="2">
    <citation type="submission" date="2023-05" db="EMBL/GenBank/DDBJ databases">
        <authorList>
            <person name="Fouks B."/>
        </authorList>
    </citation>
    <scope>NUCLEOTIDE SEQUENCE</scope>
    <source>
        <strain evidence="3">Stay&amp;Tobe</strain>
        <tissue evidence="3">Testes</tissue>
    </source>
</reference>
<dbReference type="Proteomes" id="UP001233999">
    <property type="component" value="Unassembled WGS sequence"/>
</dbReference>
<proteinExistence type="inferred from homology"/>
<evidence type="ECO:0000256" key="1">
    <source>
        <dbReference type="ARBA" id="ARBA00006528"/>
    </source>
</evidence>
<feature type="non-terminal residue" evidence="3">
    <location>
        <position position="385"/>
    </location>
</feature>
<keyword evidence="2" id="KW-0812">Transmembrane</keyword>
<organism evidence="3 4">
    <name type="scientific">Diploptera punctata</name>
    <name type="common">Pacific beetle cockroach</name>
    <dbReference type="NCBI Taxonomy" id="6984"/>
    <lineage>
        <taxon>Eukaryota</taxon>
        <taxon>Metazoa</taxon>
        <taxon>Ecdysozoa</taxon>
        <taxon>Arthropoda</taxon>
        <taxon>Hexapoda</taxon>
        <taxon>Insecta</taxon>
        <taxon>Pterygota</taxon>
        <taxon>Neoptera</taxon>
        <taxon>Polyneoptera</taxon>
        <taxon>Dictyoptera</taxon>
        <taxon>Blattodea</taxon>
        <taxon>Blaberoidea</taxon>
        <taxon>Blaberidae</taxon>
        <taxon>Diplopterinae</taxon>
        <taxon>Diploptera</taxon>
    </lineage>
</organism>
<evidence type="ECO:0008006" key="5">
    <source>
        <dbReference type="Google" id="ProtNLM"/>
    </source>
</evidence>
<evidence type="ECO:0000313" key="4">
    <source>
        <dbReference type="Proteomes" id="UP001233999"/>
    </source>
</evidence>
<feature type="transmembrane region" description="Helical" evidence="2">
    <location>
        <begin position="108"/>
        <end position="129"/>
    </location>
</feature>
<gene>
    <name evidence="3" type="ORF">L9F63_027877</name>
</gene>
<sequence>MRKTRKDLIYLLQKHWFLAGIMISIFLAEIFPQMGAKEGPLNPEITVKYGAVSLIFLISGLSIKLEELLKTLTNMKIHVFIQIFSQILMPICIKIFTLFLRIFGVNEWILKGLVTVACMPPPVSSAVILTRAVGGNEAAAIFNSVLGSMLGIILTPFTLLFFVHENRTVAHIFQLAVTVVMPLGVGQCIRYMTKLNATQYPLAIIGQLALLYIIYITFCQAFLNEDMQMHAHEVLITVLLVVLILIFTTWLIFNIASKMKRTYLPEDVIAIVFCCTHKSLTLGIPILRIIYGGYSHLSTISLPLLVYHPTQIILGGLIVTYLQDWMLARQRSRKRSAKIEKYSRNKWISEERCEGRFIKCEGEDSLAAGQVALPKSDINEGEWTQ</sequence>
<reference evidence="3" key="1">
    <citation type="journal article" date="2023" name="IScience">
        <title>Live-bearing cockroach genome reveals convergent evolutionary mechanisms linked to viviparity in insects and beyond.</title>
        <authorList>
            <person name="Fouks B."/>
            <person name="Harrison M.C."/>
            <person name="Mikhailova A.A."/>
            <person name="Marchal E."/>
            <person name="English S."/>
            <person name="Carruthers M."/>
            <person name="Jennings E.C."/>
            <person name="Chiamaka E.L."/>
            <person name="Frigard R.A."/>
            <person name="Pippel M."/>
            <person name="Attardo G.M."/>
            <person name="Benoit J.B."/>
            <person name="Bornberg-Bauer E."/>
            <person name="Tobe S.S."/>
        </authorList>
    </citation>
    <scope>NUCLEOTIDE SEQUENCE</scope>
    <source>
        <strain evidence="3">Stay&amp;Tobe</strain>
    </source>
</reference>
<dbReference type="Pfam" id="PF13593">
    <property type="entry name" value="SBF_like"/>
    <property type="match status" value="1"/>
</dbReference>
<feature type="transmembrane region" description="Helical" evidence="2">
    <location>
        <begin position="169"/>
        <end position="189"/>
    </location>
</feature>
<feature type="transmembrane region" description="Helical" evidence="2">
    <location>
        <begin position="77"/>
        <end position="102"/>
    </location>
</feature>
<comment type="similarity">
    <text evidence="1">Belongs to the bile acid:sodium symporter (BASS) (TC 2.A.28) family.</text>
</comment>
<dbReference type="AlphaFoldDB" id="A0AAD8A0I1"/>
<name>A0AAD8A0I1_DIPPU</name>
<dbReference type="InterPro" id="IPR016833">
    <property type="entry name" value="Put_Na-Bile_cotransptr"/>
</dbReference>
<feature type="transmembrane region" description="Helical" evidence="2">
    <location>
        <begin position="235"/>
        <end position="256"/>
    </location>
</feature>
<feature type="transmembrane region" description="Helical" evidence="2">
    <location>
        <begin position="47"/>
        <end position="65"/>
    </location>
</feature>
<accession>A0AAD8A0I1</accession>
<dbReference type="PANTHER" id="PTHR18640:SF5">
    <property type="entry name" value="SODIUM_BILE ACID COTRANSPORTER 7"/>
    <property type="match status" value="1"/>
</dbReference>